<evidence type="ECO:0000313" key="2">
    <source>
        <dbReference type="Proteomes" id="UP000326170"/>
    </source>
</evidence>
<organism evidence="1 2">
    <name type="scientific">Natronorubrum aibiense</name>
    <dbReference type="NCBI Taxonomy" id="348826"/>
    <lineage>
        <taxon>Archaea</taxon>
        <taxon>Methanobacteriati</taxon>
        <taxon>Methanobacteriota</taxon>
        <taxon>Stenosarchaea group</taxon>
        <taxon>Halobacteria</taxon>
        <taxon>Halobacteriales</taxon>
        <taxon>Natrialbaceae</taxon>
        <taxon>Natronorubrum</taxon>
    </lineage>
</organism>
<gene>
    <name evidence="1" type="ORF">GCU68_08715</name>
</gene>
<accession>A0A5P9P370</accession>
<name>A0A5P9P370_9EURY</name>
<dbReference type="EMBL" id="CP045488">
    <property type="protein sequence ID" value="QFU82595.1"/>
    <property type="molecule type" value="Genomic_DNA"/>
</dbReference>
<reference evidence="1 2" key="1">
    <citation type="journal article" date="2007" name="Int. J. Syst. Evol. Microbiol.">
        <title>Natronorubrum sulfidifaciens sp. nov., an extremely haloalkaliphilic archaeon isolated from Aiding salt lake in Xin-Jiang, China.</title>
        <authorList>
            <person name="Cui H.L."/>
            <person name="Tohty D."/>
            <person name="Liu H.C."/>
            <person name="Liu S.J."/>
            <person name="Oren A."/>
            <person name="Zhou P.J."/>
        </authorList>
    </citation>
    <scope>NUCLEOTIDE SEQUENCE [LARGE SCALE GENOMIC DNA]</scope>
    <source>
        <strain evidence="1 2">7-3</strain>
    </source>
</reference>
<keyword evidence="2" id="KW-1185">Reference proteome</keyword>
<dbReference type="KEGG" id="nas:GCU68_08715"/>
<dbReference type="OrthoDB" id="169585at2157"/>
<sequence>MSADLPESLATSWRRVGTRTGTTNVLLLSITAETTLYEPIEAAEERASIGISEIPIRSLFTVDLTFSPPLSNVGVPPSTVFSQAAPKAKRQFVETIEDEGLVIDGTRTTLEFEASNGEAGVWYVIDASYPVDPDRLGVDCESLTAEIHVAVWPTETSYGMAGGTVPLESVADAADVDDAAELPTHAEIDPERDRETIAELIRTIDLESGTDA</sequence>
<evidence type="ECO:0000313" key="1">
    <source>
        <dbReference type="EMBL" id="QFU82595.1"/>
    </source>
</evidence>
<protein>
    <submittedName>
        <fullName evidence="1">Uncharacterized protein</fullName>
    </submittedName>
</protein>
<dbReference type="InterPro" id="IPR045396">
    <property type="entry name" value="DUF6517"/>
</dbReference>
<dbReference type="RefSeq" id="WP_152940754.1">
    <property type="nucleotide sequence ID" value="NZ_CP045488.1"/>
</dbReference>
<dbReference type="AlphaFoldDB" id="A0A5P9P370"/>
<proteinExistence type="predicted"/>
<dbReference type="GeneID" id="42301123"/>
<dbReference type="Pfam" id="PF20127">
    <property type="entry name" value="DUF6517"/>
    <property type="match status" value="1"/>
</dbReference>
<dbReference type="Proteomes" id="UP000326170">
    <property type="component" value="Chromosome"/>
</dbReference>